<dbReference type="Gene3D" id="3.90.1150.10">
    <property type="entry name" value="Aspartate Aminotransferase, domain 1"/>
    <property type="match status" value="1"/>
</dbReference>
<dbReference type="PANTHER" id="PTHR42684">
    <property type="entry name" value="ADENOSYLMETHIONINE-8-AMINO-7-OXONONANOATE AMINOTRANSFERASE"/>
    <property type="match status" value="1"/>
</dbReference>
<dbReference type="SUPFAM" id="SSF53383">
    <property type="entry name" value="PLP-dependent transferases"/>
    <property type="match status" value="1"/>
</dbReference>
<dbReference type="NCBIfam" id="NF004767">
    <property type="entry name" value="PRK06105.1"/>
    <property type="match status" value="1"/>
</dbReference>
<dbReference type="GO" id="GO:0030170">
    <property type="term" value="F:pyridoxal phosphate binding"/>
    <property type="evidence" value="ECO:0007669"/>
    <property type="project" value="InterPro"/>
</dbReference>
<evidence type="ECO:0000256" key="3">
    <source>
        <dbReference type="ARBA" id="ARBA00022576"/>
    </source>
</evidence>
<name>A0A512DRK1_9PROT</name>
<dbReference type="Gene3D" id="3.40.640.10">
    <property type="entry name" value="Type I PLP-dependent aspartate aminotransferase-like (Major domain)"/>
    <property type="match status" value="1"/>
</dbReference>
<comment type="caution">
    <text evidence="7">The sequence shown here is derived from an EMBL/GenBank/DDBJ whole genome shotgun (WGS) entry which is preliminary data.</text>
</comment>
<sequence>MTEMTSGIGNSAASRDKAYYLHPYTNLKTHEDVGPLVIERGEGVHVFDDSGKAYIEGMAGLWCTSLGFGEERLVEAATRQLRKLPFYHAFTHKAHDPGIDLAEALIKIAPVPMSKVFFTNSGSEANDTVVKLVWYYNNALGRPHKKKIIARQKGYHGVTVASASLTGLPHLHRDFDLPIAGILHTDCPHFYRYGQEGETEEDFATRLADQLEQLILAEGPETIAAFIAEPVMGAGGVIVPPATYFDKIQPVLKRYDILFIADEVICGFGRTGSMFGTQTYNLQPDIITVAKALSSAYLPIAAVMISEPIYQAMVRQSEKIGTFGHGYTYSGHPVSAAVALETLKIYEERDIVSHVRTVAPHLQDGLRRFRNHPLVGEVRGIGLIAGVEIVADKATKAPFDPKVAIGAHVARFAQEHGLIVRAMGDTIGFSPPLIITSAELDELVAKFGKALDDTVSFVTDKGLAAVA</sequence>
<dbReference type="GO" id="GO:0009448">
    <property type="term" value="P:gamma-aminobutyric acid metabolic process"/>
    <property type="evidence" value="ECO:0007669"/>
    <property type="project" value="TreeGrafter"/>
</dbReference>
<dbReference type="InterPro" id="IPR049704">
    <property type="entry name" value="Aminotrans_3_PPA_site"/>
</dbReference>
<evidence type="ECO:0000313" key="8">
    <source>
        <dbReference type="Proteomes" id="UP000321523"/>
    </source>
</evidence>
<dbReference type="NCBIfam" id="NF005682">
    <property type="entry name" value="PRK07480.1"/>
    <property type="match status" value="1"/>
</dbReference>
<dbReference type="InterPro" id="IPR015424">
    <property type="entry name" value="PyrdxlP-dep_Trfase"/>
</dbReference>
<dbReference type="InterPro" id="IPR005814">
    <property type="entry name" value="Aminotrans_3"/>
</dbReference>
<dbReference type="PIRSF" id="PIRSF000521">
    <property type="entry name" value="Transaminase_4ab_Lys_Orn"/>
    <property type="match status" value="1"/>
</dbReference>
<protein>
    <submittedName>
        <fullName evidence="7">Aspartate aminotransferase family protein</fullName>
    </submittedName>
</protein>
<dbReference type="Proteomes" id="UP000321523">
    <property type="component" value="Unassembled WGS sequence"/>
</dbReference>
<reference evidence="7 8" key="1">
    <citation type="submission" date="2019-07" db="EMBL/GenBank/DDBJ databases">
        <title>Whole genome shotgun sequence of Skermanella aerolata NBRC 106429.</title>
        <authorList>
            <person name="Hosoyama A."/>
            <person name="Uohara A."/>
            <person name="Ohji S."/>
            <person name="Ichikawa N."/>
        </authorList>
    </citation>
    <scope>NUCLEOTIDE SEQUENCE [LARGE SCALE GENOMIC DNA]</scope>
    <source>
        <strain evidence="7 8">NBRC 106429</strain>
    </source>
</reference>
<organism evidence="7 8">
    <name type="scientific">Skermanella aerolata</name>
    <dbReference type="NCBI Taxonomy" id="393310"/>
    <lineage>
        <taxon>Bacteria</taxon>
        <taxon>Pseudomonadati</taxon>
        <taxon>Pseudomonadota</taxon>
        <taxon>Alphaproteobacteria</taxon>
        <taxon>Rhodospirillales</taxon>
        <taxon>Azospirillaceae</taxon>
        <taxon>Skermanella</taxon>
    </lineage>
</organism>
<dbReference type="GO" id="GO:0004015">
    <property type="term" value="F:adenosylmethionine-8-amino-7-oxononanoate transaminase activity"/>
    <property type="evidence" value="ECO:0007669"/>
    <property type="project" value="TreeGrafter"/>
</dbReference>
<dbReference type="GO" id="GO:0009102">
    <property type="term" value="P:biotin biosynthetic process"/>
    <property type="evidence" value="ECO:0007669"/>
    <property type="project" value="TreeGrafter"/>
</dbReference>
<dbReference type="Pfam" id="PF00202">
    <property type="entry name" value="Aminotran_3"/>
    <property type="match status" value="1"/>
</dbReference>
<evidence type="ECO:0000256" key="6">
    <source>
        <dbReference type="RuleBase" id="RU003560"/>
    </source>
</evidence>
<gene>
    <name evidence="7" type="ORF">SAE02_32250</name>
</gene>
<dbReference type="CDD" id="cd00610">
    <property type="entry name" value="OAT_like"/>
    <property type="match status" value="1"/>
</dbReference>
<evidence type="ECO:0000256" key="1">
    <source>
        <dbReference type="ARBA" id="ARBA00001933"/>
    </source>
</evidence>
<keyword evidence="8" id="KW-1185">Reference proteome</keyword>
<dbReference type="InterPro" id="IPR015421">
    <property type="entry name" value="PyrdxlP-dep_Trfase_major"/>
</dbReference>
<dbReference type="EMBL" id="BJYZ01000013">
    <property type="protein sequence ID" value="GEO39077.1"/>
    <property type="molecule type" value="Genomic_DNA"/>
</dbReference>
<proteinExistence type="inferred from homology"/>
<dbReference type="PANTHER" id="PTHR42684:SF3">
    <property type="entry name" value="ADENOSYLMETHIONINE-8-AMINO-7-OXONONANOATE AMINOTRANSFERASE"/>
    <property type="match status" value="1"/>
</dbReference>
<dbReference type="AlphaFoldDB" id="A0A512DRK1"/>
<evidence type="ECO:0000256" key="4">
    <source>
        <dbReference type="ARBA" id="ARBA00022679"/>
    </source>
</evidence>
<keyword evidence="5 6" id="KW-0663">Pyridoxal phosphate</keyword>
<evidence type="ECO:0000256" key="5">
    <source>
        <dbReference type="ARBA" id="ARBA00022898"/>
    </source>
</evidence>
<dbReference type="FunFam" id="3.40.640.10:FF:000014">
    <property type="entry name" value="Adenosylmethionine-8-amino-7-oxononanoate aminotransferase, probable"/>
    <property type="match status" value="1"/>
</dbReference>
<evidence type="ECO:0000313" key="7">
    <source>
        <dbReference type="EMBL" id="GEO39077.1"/>
    </source>
</evidence>
<dbReference type="InterPro" id="IPR015422">
    <property type="entry name" value="PyrdxlP-dep_Trfase_small"/>
</dbReference>
<accession>A0A512DRK1</accession>
<comment type="cofactor">
    <cofactor evidence="1">
        <name>pyridoxal 5'-phosphate</name>
        <dbReference type="ChEBI" id="CHEBI:597326"/>
    </cofactor>
</comment>
<dbReference type="PROSITE" id="PS00600">
    <property type="entry name" value="AA_TRANSFER_CLASS_3"/>
    <property type="match status" value="1"/>
</dbReference>
<comment type="similarity">
    <text evidence="2 6">Belongs to the class-III pyridoxal-phosphate-dependent aminotransferase family.</text>
</comment>
<evidence type="ECO:0000256" key="2">
    <source>
        <dbReference type="ARBA" id="ARBA00008954"/>
    </source>
</evidence>
<keyword evidence="4 7" id="KW-0808">Transferase</keyword>
<keyword evidence="3 7" id="KW-0032">Aminotransferase</keyword>
<dbReference type="RefSeq" id="WP_373866630.1">
    <property type="nucleotide sequence ID" value="NZ_BJYZ01000013.1"/>
</dbReference>